<name>A0A9P6SWF4_9FUNG</name>
<feature type="domain" description="BRO1" evidence="1">
    <location>
        <begin position="7"/>
        <end position="238"/>
    </location>
</feature>
<dbReference type="InterPro" id="IPR004328">
    <property type="entry name" value="BRO1_dom"/>
</dbReference>
<dbReference type="PROSITE" id="PS51180">
    <property type="entry name" value="BRO1"/>
    <property type="match status" value="1"/>
</dbReference>
<dbReference type="InterPro" id="IPR038499">
    <property type="entry name" value="BRO1_sf"/>
</dbReference>
<sequence length="238" mass="27169">MSMSQSPMIAVPLKRTDEVDWVTPLKRYIALSYQDDPEKYSEETGTIHRLRQDMRGAGNDITGRDVLYRYFGQLEILDLRFPVDEAHIKIGFMWYDAFTQRPTSQFSLAFEKASTIFNIASVLSAIATSQTRTNEPEGVKKAFHYYQAAAGIYTYINENFLHAPSIDLSRDTVKMLVALMLAQAQEVFWEKTLAEKKKPLLISKLAAQVAWGYQTTLEAMADGVSKQVFEKNWQTLCQ</sequence>
<dbReference type="InterPro" id="IPR047138">
    <property type="entry name" value="RHPN1_2"/>
</dbReference>
<dbReference type="EMBL" id="JAAAID010001936">
    <property type="protein sequence ID" value="KAG0008373.1"/>
    <property type="molecule type" value="Genomic_DNA"/>
</dbReference>
<dbReference type="Proteomes" id="UP000703661">
    <property type="component" value="Unassembled WGS sequence"/>
</dbReference>
<gene>
    <name evidence="2" type="primary">BRO1_1</name>
    <name evidence="2" type="ORF">BGZ80_003523</name>
</gene>
<evidence type="ECO:0000313" key="3">
    <source>
        <dbReference type="Proteomes" id="UP000703661"/>
    </source>
</evidence>
<dbReference type="PANTHER" id="PTHR23031">
    <property type="entry name" value="RHOPHILIN"/>
    <property type="match status" value="1"/>
</dbReference>
<dbReference type="Pfam" id="PF03097">
    <property type="entry name" value="BRO1"/>
    <property type="match status" value="1"/>
</dbReference>
<accession>A0A9P6SWF4</accession>
<dbReference type="Gene3D" id="1.25.40.280">
    <property type="entry name" value="alix/aip1 like domains"/>
    <property type="match status" value="1"/>
</dbReference>
<protein>
    <submittedName>
        <fullName evidence="2">Bck1-like resistance to osmotic shock</fullName>
    </submittedName>
</protein>
<feature type="non-terminal residue" evidence="2">
    <location>
        <position position="1"/>
    </location>
</feature>
<dbReference type="SMART" id="SM01041">
    <property type="entry name" value="BRO1"/>
    <property type="match status" value="1"/>
</dbReference>
<comment type="caution">
    <text evidence="2">The sequence shown here is derived from an EMBL/GenBank/DDBJ whole genome shotgun (WGS) entry which is preliminary data.</text>
</comment>
<proteinExistence type="predicted"/>
<dbReference type="AlphaFoldDB" id="A0A9P6SWF4"/>
<keyword evidence="3" id="KW-1185">Reference proteome</keyword>
<dbReference type="PANTHER" id="PTHR23031:SF15">
    <property type="entry name" value="LD12055P"/>
    <property type="match status" value="1"/>
</dbReference>
<organism evidence="2 3">
    <name type="scientific">Entomortierella chlamydospora</name>
    <dbReference type="NCBI Taxonomy" id="101097"/>
    <lineage>
        <taxon>Eukaryota</taxon>
        <taxon>Fungi</taxon>
        <taxon>Fungi incertae sedis</taxon>
        <taxon>Mucoromycota</taxon>
        <taxon>Mortierellomycotina</taxon>
        <taxon>Mortierellomycetes</taxon>
        <taxon>Mortierellales</taxon>
        <taxon>Mortierellaceae</taxon>
        <taxon>Entomortierella</taxon>
    </lineage>
</organism>
<evidence type="ECO:0000313" key="2">
    <source>
        <dbReference type="EMBL" id="KAG0008373.1"/>
    </source>
</evidence>
<evidence type="ECO:0000259" key="1">
    <source>
        <dbReference type="PROSITE" id="PS51180"/>
    </source>
</evidence>
<reference evidence="2" key="1">
    <citation type="journal article" date="2020" name="Fungal Divers.">
        <title>Resolving the Mortierellaceae phylogeny through synthesis of multi-gene phylogenetics and phylogenomics.</title>
        <authorList>
            <person name="Vandepol N."/>
            <person name="Liber J."/>
            <person name="Desiro A."/>
            <person name="Na H."/>
            <person name="Kennedy M."/>
            <person name="Barry K."/>
            <person name="Grigoriev I.V."/>
            <person name="Miller A.N."/>
            <person name="O'Donnell K."/>
            <person name="Stajich J.E."/>
            <person name="Bonito G."/>
        </authorList>
    </citation>
    <scope>NUCLEOTIDE SEQUENCE</scope>
    <source>
        <strain evidence="2">NRRL 2769</strain>
    </source>
</reference>
<dbReference type="GO" id="GO:0051497">
    <property type="term" value="P:negative regulation of stress fiber assembly"/>
    <property type="evidence" value="ECO:0007669"/>
    <property type="project" value="TreeGrafter"/>
</dbReference>